<comment type="caution">
    <text evidence="2">The sequence shown here is derived from an EMBL/GenBank/DDBJ whole genome shotgun (WGS) entry which is preliminary data.</text>
</comment>
<evidence type="ECO:0000313" key="2">
    <source>
        <dbReference type="EMBL" id="GAA1562972.1"/>
    </source>
</evidence>
<gene>
    <name evidence="2" type="ORF">GCM10009742_00030</name>
</gene>
<feature type="compositionally biased region" description="Basic and acidic residues" evidence="1">
    <location>
        <begin position="88"/>
        <end position="119"/>
    </location>
</feature>
<sequence>MLTSGSTTRAFIAPPAELRVLAADAFAGVPAGCPGTWPTVDAEDARTGTGDWRILTPANNQFAAHLGQVSATCGGTVYLKAPGLEPDAASRTRDHDGERHRMGLPRRDPKDKPETSPRG</sequence>
<proteinExistence type="predicted"/>
<protein>
    <submittedName>
        <fullName evidence="2">Uncharacterized protein</fullName>
    </submittedName>
</protein>
<name>A0ABP4NJU1_9ACTN</name>
<accession>A0ABP4NJU1</accession>
<evidence type="ECO:0000313" key="3">
    <source>
        <dbReference type="Proteomes" id="UP001500190"/>
    </source>
</evidence>
<dbReference type="EMBL" id="BAAAND010000001">
    <property type="protein sequence ID" value="GAA1562972.1"/>
    <property type="molecule type" value="Genomic_DNA"/>
</dbReference>
<evidence type="ECO:0000256" key="1">
    <source>
        <dbReference type="SAM" id="MobiDB-lite"/>
    </source>
</evidence>
<reference evidence="3" key="1">
    <citation type="journal article" date="2019" name="Int. J. Syst. Evol. Microbiol.">
        <title>The Global Catalogue of Microorganisms (GCM) 10K type strain sequencing project: providing services to taxonomists for standard genome sequencing and annotation.</title>
        <authorList>
            <consortium name="The Broad Institute Genomics Platform"/>
            <consortium name="The Broad Institute Genome Sequencing Center for Infectious Disease"/>
            <person name="Wu L."/>
            <person name="Ma J."/>
        </authorList>
    </citation>
    <scope>NUCLEOTIDE SEQUENCE [LARGE SCALE GENOMIC DNA]</scope>
    <source>
        <strain evidence="3">JCM 14304</strain>
    </source>
</reference>
<keyword evidence="3" id="KW-1185">Reference proteome</keyword>
<organism evidence="2 3">
    <name type="scientific">Kribbella karoonensis</name>
    <dbReference type="NCBI Taxonomy" id="324851"/>
    <lineage>
        <taxon>Bacteria</taxon>
        <taxon>Bacillati</taxon>
        <taxon>Actinomycetota</taxon>
        <taxon>Actinomycetes</taxon>
        <taxon>Propionibacteriales</taxon>
        <taxon>Kribbellaceae</taxon>
        <taxon>Kribbella</taxon>
    </lineage>
</organism>
<feature type="region of interest" description="Disordered" evidence="1">
    <location>
        <begin position="82"/>
        <end position="119"/>
    </location>
</feature>
<dbReference type="Proteomes" id="UP001500190">
    <property type="component" value="Unassembled WGS sequence"/>
</dbReference>